<dbReference type="Proteomes" id="UP000001449">
    <property type="component" value="Chromosome 6"/>
</dbReference>
<dbReference type="RefSeq" id="XP_002291053.1">
    <property type="nucleotide sequence ID" value="XM_002291017.1"/>
</dbReference>
<dbReference type="AlphaFoldDB" id="B8C5Q3"/>
<dbReference type="InParanoid" id="B8C5Q3"/>
<dbReference type="PaxDb" id="35128-Thaps6151"/>
<accession>B8C5Q3</accession>
<feature type="compositionally biased region" description="Polar residues" evidence="1">
    <location>
        <begin position="167"/>
        <end position="179"/>
    </location>
</feature>
<keyword evidence="3" id="KW-1185">Reference proteome</keyword>
<reference evidence="2 3" key="2">
    <citation type="journal article" date="2008" name="Nature">
        <title>The Phaeodactylum genome reveals the evolutionary history of diatom genomes.</title>
        <authorList>
            <person name="Bowler C."/>
            <person name="Allen A.E."/>
            <person name="Badger J.H."/>
            <person name="Grimwood J."/>
            <person name="Jabbari K."/>
            <person name="Kuo A."/>
            <person name="Maheswari U."/>
            <person name="Martens C."/>
            <person name="Maumus F."/>
            <person name="Otillar R.P."/>
            <person name="Rayko E."/>
            <person name="Salamov A."/>
            <person name="Vandepoele K."/>
            <person name="Beszteri B."/>
            <person name="Gruber A."/>
            <person name="Heijde M."/>
            <person name="Katinka M."/>
            <person name="Mock T."/>
            <person name="Valentin K."/>
            <person name="Verret F."/>
            <person name="Berges J.A."/>
            <person name="Brownlee C."/>
            <person name="Cadoret J.P."/>
            <person name="Chiovitti A."/>
            <person name="Choi C.J."/>
            <person name="Coesel S."/>
            <person name="De Martino A."/>
            <person name="Detter J.C."/>
            <person name="Durkin C."/>
            <person name="Falciatore A."/>
            <person name="Fournet J."/>
            <person name="Haruta M."/>
            <person name="Huysman M.J."/>
            <person name="Jenkins B.D."/>
            <person name="Jiroutova K."/>
            <person name="Jorgensen R.E."/>
            <person name="Joubert Y."/>
            <person name="Kaplan A."/>
            <person name="Kroger N."/>
            <person name="Kroth P.G."/>
            <person name="La Roche J."/>
            <person name="Lindquist E."/>
            <person name="Lommer M."/>
            <person name="Martin-Jezequel V."/>
            <person name="Lopez P.J."/>
            <person name="Lucas S."/>
            <person name="Mangogna M."/>
            <person name="McGinnis K."/>
            <person name="Medlin L.K."/>
            <person name="Montsant A."/>
            <person name="Oudot-Le Secq M.P."/>
            <person name="Napoli C."/>
            <person name="Obornik M."/>
            <person name="Parker M.S."/>
            <person name="Petit J.L."/>
            <person name="Porcel B.M."/>
            <person name="Poulsen N."/>
            <person name="Robison M."/>
            <person name="Rychlewski L."/>
            <person name="Rynearson T.A."/>
            <person name="Schmutz J."/>
            <person name="Shapiro H."/>
            <person name="Siaut M."/>
            <person name="Stanley M."/>
            <person name="Sussman M.R."/>
            <person name="Taylor A.R."/>
            <person name="Vardi A."/>
            <person name="von Dassow P."/>
            <person name="Vyverman W."/>
            <person name="Willis A."/>
            <person name="Wyrwicz L.S."/>
            <person name="Rokhsar D.S."/>
            <person name="Weissenbach J."/>
            <person name="Armbrust E.V."/>
            <person name="Green B.R."/>
            <person name="Van de Peer Y."/>
            <person name="Grigoriev I.V."/>
        </authorList>
    </citation>
    <scope>NUCLEOTIDE SEQUENCE [LARGE SCALE GENOMIC DNA]</scope>
    <source>
        <strain evidence="2 3">CCMP1335</strain>
    </source>
</reference>
<reference evidence="2 3" key="1">
    <citation type="journal article" date="2004" name="Science">
        <title>The genome of the diatom Thalassiosira pseudonana: ecology, evolution, and metabolism.</title>
        <authorList>
            <person name="Armbrust E.V."/>
            <person name="Berges J.A."/>
            <person name="Bowler C."/>
            <person name="Green B.R."/>
            <person name="Martinez D."/>
            <person name="Putnam N.H."/>
            <person name="Zhou S."/>
            <person name="Allen A.E."/>
            <person name="Apt K.E."/>
            <person name="Bechner M."/>
            <person name="Brzezinski M.A."/>
            <person name="Chaal B.K."/>
            <person name="Chiovitti A."/>
            <person name="Davis A.K."/>
            <person name="Demarest M.S."/>
            <person name="Detter J.C."/>
            <person name="Glavina T."/>
            <person name="Goodstein D."/>
            <person name="Hadi M.Z."/>
            <person name="Hellsten U."/>
            <person name="Hildebrand M."/>
            <person name="Jenkins B.D."/>
            <person name="Jurka J."/>
            <person name="Kapitonov V.V."/>
            <person name="Kroger N."/>
            <person name="Lau W.W."/>
            <person name="Lane T.W."/>
            <person name="Larimer F.W."/>
            <person name="Lippmeier J.C."/>
            <person name="Lucas S."/>
            <person name="Medina M."/>
            <person name="Montsant A."/>
            <person name="Obornik M."/>
            <person name="Parker M.S."/>
            <person name="Palenik B."/>
            <person name="Pazour G.J."/>
            <person name="Richardson P.M."/>
            <person name="Rynearson T.A."/>
            <person name="Saito M.A."/>
            <person name="Schwartz D.C."/>
            <person name="Thamatrakoln K."/>
            <person name="Valentin K."/>
            <person name="Vardi A."/>
            <person name="Wilkerson F.P."/>
            <person name="Rokhsar D.S."/>
        </authorList>
    </citation>
    <scope>NUCLEOTIDE SEQUENCE [LARGE SCALE GENOMIC DNA]</scope>
    <source>
        <strain evidence="2 3">CCMP1335</strain>
    </source>
</reference>
<organism evidence="2 3">
    <name type="scientific">Thalassiosira pseudonana</name>
    <name type="common">Marine diatom</name>
    <name type="synonym">Cyclotella nana</name>
    <dbReference type="NCBI Taxonomy" id="35128"/>
    <lineage>
        <taxon>Eukaryota</taxon>
        <taxon>Sar</taxon>
        <taxon>Stramenopiles</taxon>
        <taxon>Ochrophyta</taxon>
        <taxon>Bacillariophyta</taxon>
        <taxon>Coscinodiscophyceae</taxon>
        <taxon>Thalassiosirophycidae</taxon>
        <taxon>Thalassiosirales</taxon>
        <taxon>Thalassiosiraceae</taxon>
        <taxon>Thalassiosira</taxon>
    </lineage>
</organism>
<dbReference type="HOGENOM" id="CLU_684205_0_0_1"/>
<dbReference type="EMBL" id="CM000643">
    <property type="protein sequence ID" value="EED91160.1"/>
    <property type="molecule type" value="Genomic_DNA"/>
</dbReference>
<feature type="region of interest" description="Disordered" evidence="1">
    <location>
        <begin position="140"/>
        <end position="179"/>
    </location>
</feature>
<sequence length="463" mass="51315">MKRAGSASCLLRPKATLSELDLQRLAKDAPTATVLTVNRLPSYSADRLYILSELQVHSHCVRFLNNGNSDGASPSLPPSIILYLLWKPNTYPTPRSFADGPLSECVRQCLIANGDDVGCNELEHARMKPLSTFAPRRQTLDGMLNSPTRNGSSYDEMFPSEEDSPTAGETNNLHSEEGTQQVTKIYVVVDRLSPADDGSSHNGALPNLPDLFQDHCVTGNEANEAYYQPISPEEEQERLLNQHKNEVKTAESLARAVVSSRFLRNRIEGISIGITSDSRAAPGLECCMDAVGRGAKERRKVARNTNGGTAWGNVDDSLKCLRDRSPERSPVAIVTCQPDDLELDDIHSHHHHHEQKDILQSRISAEWNGKGDHKTFSDRAMGNWRQVWCGNDDGGQLKLSARGRPRVPRIRNKVDLANEDELNFDEPVSTAMVTVFLVGVVAYLWNQYGAFIISLLHGEIQQQ</sequence>
<dbReference type="OMA" id="RITRTAH"/>
<dbReference type="GeneID" id="7445700"/>
<dbReference type="KEGG" id="tps:THAPSDRAFT_6151"/>
<dbReference type="eggNOG" id="ENOG502STHV">
    <property type="taxonomic scope" value="Eukaryota"/>
</dbReference>
<protein>
    <submittedName>
        <fullName evidence="2">Uncharacterized protein</fullName>
    </submittedName>
</protein>
<evidence type="ECO:0000313" key="3">
    <source>
        <dbReference type="Proteomes" id="UP000001449"/>
    </source>
</evidence>
<evidence type="ECO:0000256" key="1">
    <source>
        <dbReference type="SAM" id="MobiDB-lite"/>
    </source>
</evidence>
<evidence type="ECO:0000313" key="2">
    <source>
        <dbReference type="EMBL" id="EED91160.1"/>
    </source>
</evidence>
<name>B8C5Q3_THAPS</name>
<gene>
    <name evidence="2" type="ORF">THAPSDRAFT_6151</name>
</gene>
<proteinExistence type="predicted"/>